<organism evidence="3 4">
    <name type="scientific">Kistimonas scapharcae</name>
    <dbReference type="NCBI Taxonomy" id="1036133"/>
    <lineage>
        <taxon>Bacteria</taxon>
        <taxon>Pseudomonadati</taxon>
        <taxon>Pseudomonadota</taxon>
        <taxon>Gammaproteobacteria</taxon>
        <taxon>Oceanospirillales</taxon>
        <taxon>Endozoicomonadaceae</taxon>
        <taxon>Kistimonas</taxon>
    </lineage>
</organism>
<comment type="caution">
    <text evidence="3">The sequence shown here is derived from an EMBL/GenBank/DDBJ whole genome shotgun (WGS) entry which is preliminary data.</text>
</comment>
<protein>
    <submittedName>
        <fullName evidence="3">Baseplate J/gp47 family protein</fullName>
    </submittedName>
</protein>
<evidence type="ECO:0000259" key="2">
    <source>
        <dbReference type="Pfam" id="PF04865"/>
    </source>
</evidence>
<keyword evidence="1" id="KW-0472">Membrane</keyword>
<dbReference type="Pfam" id="PF04865">
    <property type="entry name" value="Baseplate_J"/>
    <property type="match status" value="1"/>
</dbReference>
<feature type="transmembrane region" description="Helical" evidence="1">
    <location>
        <begin position="60"/>
        <end position="84"/>
    </location>
</feature>
<dbReference type="InterPro" id="IPR006949">
    <property type="entry name" value="Barrel_Baseplate_J-like"/>
</dbReference>
<name>A0ABP8V2D7_9GAMM</name>
<evidence type="ECO:0000256" key="1">
    <source>
        <dbReference type="SAM" id="Phobius"/>
    </source>
</evidence>
<keyword evidence="1" id="KW-0812">Transmembrane</keyword>
<dbReference type="Proteomes" id="UP001500604">
    <property type="component" value="Unassembled WGS sequence"/>
</dbReference>
<accession>A0ABP8V2D7</accession>
<keyword evidence="1" id="KW-1133">Transmembrane helix</keyword>
<keyword evidence="4" id="KW-1185">Reference proteome</keyword>
<evidence type="ECO:0000313" key="4">
    <source>
        <dbReference type="Proteomes" id="UP001500604"/>
    </source>
</evidence>
<reference evidence="4" key="1">
    <citation type="journal article" date="2019" name="Int. J. Syst. Evol. Microbiol.">
        <title>The Global Catalogue of Microorganisms (GCM) 10K type strain sequencing project: providing services to taxonomists for standard genome sequencing and annotation.</title>
        <authorList>
            <consortium name="The Broad Institute Genomics Platform"/>
            <consortium name="The Broad Institute Genome Sequencing Center for Infectious Disease"/>
            <person name="Wu L."/>
            <person name="Ma J."/>
        </authorList>
    </citation>
    <scope>NUCLEOTIDE SEQUENCE [LARGE SCALE GENOMIC DNA]</scope>
    <source>
        <strain evidence="4">JCM 17805</strain>
    </source>
</reference>
<dbReference type="RefSeq" id="WP_345194774.1">
    <property type="nucleotide sequence ID" value="NZ_BAABFL010000117.1"/>
</dbReference>
<feature type="domain" description="Baseplate protein J-like barrel" evidence="2">
    <location>
        <begin position="118"/>
        <end position="204"/>
    </location>
</feature>
<sequence>MSNNDTTLNLDNLTPEEQAFRDAMEQSGIPTTADGLKAEFQKLADDEGLKFSNNSAFSPFWRLITSVAITPVLWLIAFIIRFVLPQSFAKLATDSFLDWFAWAYDTERKPATALKGEITFHRDSIGTALTINASTWIKTLPINGTVYRVKVTTDTDFPVNAPSARVPVEAEKTGTAYNLAAGYFTILEEPVTGVTEVTNANDWITIPGADEEDDNSLRLRLRNLFTALGDYHVDAVYRAMIAENIGFRPDRIYFRHNAPRGPGSADAFVLFDAGVPSQGYLDQVNDHIRNQGHHGHGDDLLTQALPETQHAISGTFWINPNLDSEQQAALKTAVEQCIRCAFRENTDYTVTQTWPFSRFSFSQLDKELHQLFPDLRSIKWGQDDIVSDLDVPRISSLTLTWSLEALQ</sequence>
<proteinExistence type="predicted"/>
<gene>
    <name evidence="3" type="ORF">GCM10023116_12960</name>
</gene>
<dbReference type="EMBL" id="BAABFL010000117">
    <property type="protein sequence ID" value="GAA4649022.1"/>
    <property type="molecule type" value="Genomic_DNA"/>
</dbReference>
<evidence type="ECO:0000313" key="3">
    <source>
        <dbReference type="EMBL" id="GAA4649022.1"/>
    </source>
</evidence>